<dbReference type="Proteomes" id="UP000663828">
    <property type="component" value="Unassembled WGS sequence"/>
</dbReference>
<evidence type="ECO:0000259" key="2">
    <source>
        <dbReference type="Pfam" id="PF13358"/>
    </source>
</evidence>
<dbReference type="GO" id="GO:0015074">
    <property type="term" value="P:DNA integration"/>
    <property type="evidence" value="ECO:0007669"/>
    <property type="project" value="InterPro"/>
</dbReference>
<dbReference type="OrthoDB" id="25402at2759"/>
<comment type="caution">
    <text evidence="4">The sequence shown here is derived from an EMBL/GenBank/DDBJ whole genome shotgun (WGS) entry which is preliminary data.</text>
</comment>
<dbReference type="Pfam" id="PF13358">
    <property type="entry name" value="DDE_3"/>
    <property type="match status" value="1"/>
</dbReference>
<dbReference type="SUPFAM" id="SSF46689">
    <property type="entry name" value="Homeodomain-like"/>
    <property type="match status" value="1"/>
</dbReference>
<reference evidence="4" key="1">
    <citation type="submission" date="2021-02" db="EMBL/GenBank/DDBJ databases">
        <authorList>
            <person name="Nowell W R."/>
        </authorList>
    </citation>
    <scope>NUCLEOTIDE SEQUENCE</scope>
</reference>
<evidence type="ECO:0000313" key="5">
    <source>
        <dbReference type="Proteomes" id="UP000663828"/>
    </source>
</evidence>
<proteinExistence type="predicted"/>
<dbReference type="GO" id="GO:0003677">
    <property type="term" value="F:DNA binding"/>
    <property type="evidence" value="ECO:0007669"/>
    <property type="project" value="InterPro"/>
</dbReference>
<gene>
    <name evidence="3" type="ORF">EDS130_LOCUS44287</name>
    <name evidence="4" type="ORF">XAT740_LOCUS43596</name>
</gene>
<dbReference type="InterPro" id="IPR038717">
    <property type="entry name" value="Tc1-like_DDE_dom"/>
</dbReference>
<dbReference type="PANTHER" id="PTHR23022">
    <property type="entry name" value="TRANSPOSABLE ELEMENT-RELATED"/>
    <property type="match status" value="1"/>
</dbReference>
<keyword evidence="5" id="KW-1185">Reference proteome</keyword>
<name>A0A815XR12_ADIRI</name>
<dbReference type="Pfam" id="PF01498">
    <property type="entry name" value="HTH_Tnp_Tc3_2"/>
    <property type="match status" value="1"/>
</dbReference>
<accession>A0A815XR12</accession>
<evidence type="ECO:0000313" key="4">
    <source>
        <dbReference type="EMBL" id="CAF1560676.1"/>
    </source>
</evidence>
<dbReference type="InterPro" id="IPR036397">
    <property type="entry name" value="RNaseH_sf"/>
</dbReference>
<dbReference type="Gene3D" id="3.30.420.10">
    <property type="entry name" value="Ribonuclease H-like superfamily/Ribonuclease H"/>
    <property type="match status" value="1"/>
</dbReference>
<dbReference type="InterPro" id="IPR036388">
    <property type="entry name" value="WH-like_DNA-bd_sf"/>
</dbReference>
<feature type="domain" description="Tc1-like transposase DDE" evidence="2">
    <location>
        <begin position="151"/>
        <end position="303"/>
    </location>
</feature>
<evidence type="ECO:0008006" key="6">
    <source>
        <dbReference type="Google" id="ProtNLM"/>
    </source>
</evidence>
<dbReference type="Proteomes" id="UP000663852">
    <property type="component" value="Unassembled WGS sequence"/>
</dbReference>
<dbReference type="EMBL" id="CAJNOJ010000832">
    <property type="protein sequence ID" value="CAF1527135.1"/>
    <property type="molecule type" value="Genomic_DNA"/>
</dbReference>
<evidence type="ECO:0000313" key="3">
    <source>
        <dbReference type="EMBL" id="CAF1527135.1"/>
    </source>
</evidence>
<dbReference type="GO" id="GO:0006313">
    <property type="term" value="P:DNA transposition"/>
    <property type="evidence" value="ECO:0007669"/>
    <property type="project" value="InterPro"/>
</dbReference>
<evidence type="ECO:0000259" key="1">
    <source>
        <dbReference type="Pfam" id="PF01498"/>
    </source>
</evidence>
<dbReference type="Gene3D" id="1.10.10.10">
    <property type="entry name" value="Winged helix-like DNA-binding domain superfamily/Winged helix DNA-binding domain"/>
    <property type="match status" value="1"/>
</dbReference>
<dbReference type="InterPro" id="IPR009057">
    <property type="entry name" value="Homeodomain-like_sf"/>
</dbReference>
<protein>
    <recommendedName>
        <fullName evidence="6">Transposase</fullName>
    </recommendedName>
</protein>
<dbReference type="InterPro" id="IPR052338">
    <property type="entry name" value="Transposase_5"/>
</dbReference>
<sequence length="342" mass="39807">MAPKKKEHSIDVRSQVIQHFLNGDSYTDIVDKVLIPRPTIVSIVQKYKKSKCVLNISGRGRKRKTTVAVDRIIRRKIKVDRRKSATAVKIEIEKELGVVIHANTVRNRLHEIGLYGRVARKKPYVNKVNRAKRIAYAKMMIQKSSDYWKHVLWSDESKFNLFGSDGKVMVWRSRSEEYEPICTVPTVKHNGGNVMVWGCFSRSGVGNLFFIDNIMDRFCYREILQKNLLQSAMKLGLTRSLVFQHDNDPKHTAKIVKDWLNGKKIEVLKWPASSPDLNPIEHVWDELERRMKKHHPSNKEELKKALLQEWNGIGDDVTEKLVDSVPNRLYECIRMQGYPTRY</sequence>
<dbReference type="InterPro" id="IPR002492">
    <property type="entry name" value="Transposase_Tc1-like"/>
</dbReference>
<dbReference type="EMBL" id="CAJNOR010005397">
    <property type="protein sequence ID" value="CAF1560676.1"/>
    <property type="molecule type" value="Genomic_DNA"/>
</dbReference>
<organism evidence="4 5">
    <name type="scientific">Adineta ricciae</name>
    <name type="common">Rotifer</name>
    <dbReference type="NCBI Taxonomy" id="249248"/>
    <lineage>
        <taxon>Eukaryota</taxon>
        <taxon>Metazoa</taxon>
        <taxon>Spiralia</taxon>
        <taxon>Gnathifera</taxon>
        <taxon>Rotifera</taxon>
        <taxon>Eurotatoria</taxon>
        <taxon>Bdelloidea</taxon>
        <taxon>Adinetida</taxon>
        <taxon>Adinetidae</taxon>
        <taxon>Adineta</taxon>
    </lineage>
</organism>
<dbReference type="AlphaFoldDB" id="A0A815XR12"/>
<dbReference type="PANTHER" id="PTHR23022:SF135">
    <property type="entry name" value="SI:DKEY-77F5.3"/>
    <property type="match status" value="1"/>
</dbReference>
<feature type="domain" description="Transposase Tc1-like" evidence="1">
    <location>
        <begin position="70"/>
        <end position="138"/>
    </location>
</feature>